<comment type="similarity">
    <text evidence="9">Belongs to the TPT transporter family. SLC35D subfamily.</text>
</comment>
<protein>
    <recommendedName>
        <fullName evidence="9">GDP-mannose transporter</fullName>
        <shortName evidence="9">GMT</shortName>
    </recommendedName>
</protein>
<reference evidence="11" key="1">
    <citation type="submission" date="2014-04" db="EMBL/GenBank/DDBJ databases">
        <title>Evolutionary Origins and Diversification of the Mycorrhizal Mutualists.</title>
        <authorList>
            <consortium name="DOE Joint Genome Institute"/>
            <consortium name="Mycorrhizal Genomics Consortium"/>
            <person name="Kohler A."/>
            <person name="Kuo A."/>
            <person name="Nagy L.G."/>
            <person name="Floudas D."/>
            <person name="Copeland A."/>
            <person name="Barry K.W."/>
            <person name="Cichocki N."/>
            <person name="Veneault-Fourrey C."/>
            <person name="LaButti K."/>
            <person name="Lindquist E.A."/>
            <person name="Lipzen A."/>
            <person name="Lundell T."/>
            <person name="Morin E."/>
            <person name="Murat C."/>
            <person name="Riley R."/>
            <person name="Ohm R."/>
            <person name="Sun H."/>
            <person name="Tunlid A."/>
            <person name="Henrissat B."/>
            <person name="Grigoriev I.V."/>
            <person name="Hibbett D.S."/>
            <person name="Martin F."/>
        </authorList>
    </citation>
    <scope>NUCLEOTIDE SEQUENCE [LARGE SCALE GENOMIC DNA]</scope>
    <source>
        <strain evidence="11">FD-334 SS-4</strain>
    </source>
</reference>
<keyword evidence="2 9" id="KW-0813">Transport</keyword>
<keyword evidence="11" id="KW-1185">Reference proteome</keyword>
<evidence type="ECO:0000313" key="11">
    <source>
        <dbReference type="Proteomes" id="UP000054270"/>
    </source>
</evidence>
<keyword evidence="6 9" id="KW-0333">Golgi apparatus</keyword>
<evidence type="ECO:0000313" key="10">
    <source>
        <dbReference type="EMBL" id="KJA25683.1"/>
    </source>
</evidence>
<comment type="subunit">
    <text evidence="9">Homooligomer.</text>
</comment>
<keyword evidence="4 9" id="KW-0812">Transmembrane</keyword>
<feature type="transmembrane region" description="Helical" evidence="9">
    <location>
        <begin position="126"/>
        <end position="144"/>
    </location>
</feature>
<evidence type="ECO:0000256" key="7">
    <source>
        <dbReference type="ARBA" id="ARBA00023136"/>
    </source>
</evidence>
<comment type="function">
    <text evidence="9">Involved in the import of GDP-mannose from the cytoplasm into the Golgi lumen.</text>
</comment>
<evidence type="ECO:0000256" key="5">
    <source>
        <dbReference type="ARBA" id="ARBA00022989"/>
    </source>
</evidence>
<evidence type="ECO:0000256" key="8">
    <source>
        <dbReference type="ARBA" id="ARBA00023329"/>
    </source>
</evidence>
<dbReference type="GO" id="GO:0030659">
    <property type="term" value="C:cytoplasmic vesicle membrane"/>
    <property type="evidence" value="ECO:0007669"/>
    <property type="project" value="UniProtKB-SubCell"/>
</dbReference>
<keyword evidence="5 9" id="KW-1133">Transmembrane helix</keyword>
<evidence type="ECO:0000256" key="9">
    <source>
        <dbReference type="RuleBase" id="RU367097"/>
    </source>
</evidence>
<dbReference type="Pfam" id="PF08449">
    <property type="entry name" value="UAA"/>
    <property type="match status" value="1"/>
</dbReference>
<dbReference type="InterPro" id="IPR050186">
    <property type="entry name" value="TPT_transporter"/>
</dbReference>
<dbReference type="InterPro" id="IPR013657">
    <property type="entry name" value="SCL35B1-4/HUT1"/>
</dbReference>
<dbReference type="AlphaFoldDB" id="A0A0D2MP72"/>
<dbReference type="Proteomes" id="UP000054270">
    <property type="component" value="Unassembled WGS sequence"/>
</dbReference>
<keyword evidence="8 9" id="KW-0968">Cytoplasmic vesicle</keyword>
<keyword evidence="9" id="KW-0256">Endoplasmic reticulum</keyword>
<evidence type="ECO:0000256" key="1">
    <source>
        <dbReference type="ARBA" id="ARBA00004439"/>
    </source>
</evidence>
<comment type="subcellular location">
    <subcellularLocation>
        <location evidence="1 9">Cytoplasmic vesicle membrane</location>
        <topology evidence="1 9">Multi-pass membrane protein</topology>
    </subcellularLocation>
    <subcellularLocation>
        <location evidence="9">Golgi apparatus membrane</location>
        <topology evidence="9">Multi-pass membrane protein</topology>
    </subcellularLocation>
    <subcellularLocation>
        <location evidence="9">Endoplasmic reticulum membrane</location>
        <topology evidence="9">Multi-pass membrane protein</topology>
    </subcellularLocation>
</comment>
<proteinExistence type="inferred from homology"/>
<feature type="transmembrane region" description="Helical" evidence="9">
    <location>
        <begin position="42"/>
        <end position="63"/>
    </location>
</feature>
<evidence type="ECO:0000256" key="3">
    <source>
        <dbReference type="ARBA" id="ARBA00022597"/>
    </source>
</evidence>
<feature type="transmembrane region" description="Helical" evidence="9">
    <location>
        <begin position="281"/>
        <end position="303"/>
    </location>
</feature>
<keyword evidence="3 9" id="KW-0762">Sugar transport</keyword>
<feature type="transmembrane region" description="Helical" evidence="9">
    <location>
        <begin position="156"/>
        <end position="175"/>
    </location>
</feature>
<organism evidence="10 11">
    <name type="scientific">Hypholoma sublateritium (strain FD-334 SS-4)</name>
    <dbReference type="NCBI Taxonomy" id="945553"/>
    <lineage>
        <taxon>Eukaryota</taxon>
        <taxon>Fungi</taxon>
        <taxon>Dikarya</taxon>
        <taxon>Basidiomycota</taxon>
        <taxon>Agaricomycotina</taxon>
        <taxon>Agaricomycetes</taxon>
        <taxon>Agaricomycetidae</taxon>
        <taxon>Agaricales</taxon>
        <taxon>Agaricineae</taxon>
        <taxon>Strophariaceae</taxon>
        <taxon>Hypholoma</taxon>
    </lineage>
</organism>
<dbReference type="PANTHER" id="PTHR11132">
    <property type="entry name" value="SOLUTE CARRIER FAMILY 35"/>
    <property type="match status" value="1"/>
</dbReference>
<feature type="transmembrane region" description="Helical" evidence="9">
    <location>
        <begin position="69"/>
        <end position="90"/>
    </location>
</feature>
<evidence type="ECO:0000256" key="4">
    <source>
        <dbReference type="ARBA" id="ARBA00022692"/>
    </source>
</evidence>
<sequence length="379" mass="40289">MASQRNDKPGTPTDRDAADLKKAIATGSMAAKEGTVSAVPPILCYCLASILMTVVNKFVVSGAKFNMNFLLLCIQSLVCVACVATVKKLGIISFRKFDVQDAKTWFPISFMLVSVIYTGSKSLQHLSIPVYTIFKNLTIILIAYGEVIWFGGRVTGLTFVSFIFMVISSIIAAWTDVSSGIADSVPAVGTGASLSNLQTLAGAVQGLNVGYFWMLVNCLTSAAYVLSMRKKIKSTGFSDWDSMFYNNLLSIPVLAVCSIVAEDWGTDNLSVNFPATTRNALLLAIAFSGAAAVGISYTTAWCVRVTSSTTYSMVGALNKLPVAASGMIFFGDPVTTGSVSAIGVGFFSGIMYAVAKTNQKKSEARSQADSIIPLAVRKT</sequence>
<evidence type="ECO:0000256" key="6">
    <source>
        <dbReference type="ARBA" id="ARBA00023034"/>
    </source>
</evidence>
<dbReference type="OMA" id="VWMLINC"/>
<dbReference type="OrthoDB" id="417037at2759"/>
<keyword evidence="7 9" id="KW-0472">Membrane</keyword>
<dbReference type="InterPro" id="IPR037185">
    <property type="entry name" value="EmrE-like"/>
</dbReference>
<gene>
    <name evidence="10" type="ORF">HYPSUDRAFT_37112</name>
</gene>
<dbReference type="EMBL" id="KN817530">
    <property type="protein sequence ID" value="KJA25683.1"/>
    <property type="molecule type" value="Genomic_DNA"/>
</dbReference>
<dbReference type="SUPFAM" id="SSF103481">
    <property type="entry name" value="Multidrug resistance efflux transporter EmrE"/>
    <property type="match status" value="1"/>
</dbReference>
<dbReference type="GO" id="GO:0005789">
    <property type="term" value="C:endoplasmic reticulum membrane"/>
    <property type="evidence" value="ECO:0007669"/>
    <property type="project" value="UniProtKB-SubCell"/>
</dbReference>
<accession>A0A0D2MP72</accession>
<dbReference type="STRING" id="945553.A0A0D2MP72"/>
<dbReference type="GO" id="GO:0000139">
    <property type="term" value="C:Golgi membrane"/>
    <property type="evidence" value="ECO:0007669"/>
    <property type="project" value="UniProtKB-SubCell"/>
</dbReference>
<dbReference type="GO" id="GO:0055085">
    <property type="term" value="P:transmembrane transport"/>
    <property type="evidence" value="ECO:0007669"/>
    <property type="project" value="InterPro"/>
</dbReference>
<name>A0A0D2MP72_HYPSF</name>
<evidence type="ECO:0000256" key="2">
    <source>
        <dbReference type="ARBA" id="ARBA00022448"/>
    </source>
</evidence>
<feature type="transmembrane region" description="Helical" evidence="9">
    <location>
        <begin position="210"/>
        <end position="227"/>
    </location>
</feature>
<dbReference type="NCBIfam" id="TIGR00803">
    <property type="entry name" value="nst"/>
    <property type="match status" value="1"/>
</dbReference>
<feature type="transmembrane region" description="Helical" evidence="9">
    <location>
        <begin position="336"/>
        <end position="355"/>
    </location>
</feature>